<evidence type="ECO:0000313" key="4">
    <source>
        <dbReference type="Proteomes" id="UP000800035"/>
    </source>
</evidence>
<dbReference type="OrthoDB" id="3486565at2759"/>
<dbReference type="Gene3D" id="3.40.50.1580">
    <property type="entry name" value="Nucleoside phosphorylase domain"/>
    <property type="match status" value="1"/>
</dbReference>
<dbReference type="InterPro" id="IPR010730">
    <property type="entry name" value="HET"/>
</dbReference>
<dbReference type="SUPFAM" id="SSF53167">
    <property type="entry name" value="Purine and uridine phosphorylases"/>
    <property type="match status" value="1"/>
</dbReference>
<evidence type="ECO:0000313" key="3">
    <source>
        <dbReference type="EMBL" id="KAF1956350.1"/>
    </source>
</evidence>
<evidence type="ECO:0000259" key="2">
    <source>
        <dbReference type="Pfam" id="PF06985"/>
    </source>
</evidence>
<dbReference type="Pfam" id="PF06985">
    <property type="entry name" value="HET"/>
    <property type="match status" value="1"/>
</dbReference>
<dbReference type="GO" id="GO:0009116">
    <property type="term" value="P:nucleoside metabolic process"/>
    <property type="evidence" value="ECO:0007669"/>
    <property type="project" value="InterPro"/>
</dbReference>
<organism evidence="3 4">
    <name type="scientific">Byssothecium circinans</name>
    <dbReference type="NCBI Taxonomy" id="147558"/>
    <lineage>
        <taxon>Eukaryota</taxon>
        <taxon>Fungi</taxon>
        <taxon>Dikarya</taxon>
        <taxon>Ascomycota</taxon>
        <taxon>Pezizomycotina</taxon>
        <taxon>Dothideomycetes</taxon>
        <taxon>Pleosporomycetidae</taxon>
        <taxon>Pleosporales</taxon>
        <taxon>Massarineae</taxon>
        <taxon>Massarinaceae</taxon>
        <taxon>Byssothecium</taxon>
    </lineage>
</organism>
<dbReference type="InterPro" id="IPR035994">
    <property type="entry name" value="Nucleoside_phosphorylase_sf"/>
</dbReference>
<dbReference type="Proteomes" id="UP000800035">
    <property type="component" value="Unassembled WGS sequence"/>
</dbReference>
<feature type="compositionally biased region" description="Basic and acidic residues" evidence="1">
    <location>
        <begin position="143"/>
        <end position="187"/>
    </location>
</feature>
<dbReference type="PANTHER" id="PTHR33112:SF13">
    <property type="entry name" value="HETEROKARYON INCOMPATIBILITY DOMAIN-CONTAINING PROTEIN"/>
    <property type="match status" value="1"/>
</dbReference>
<dbReference type="PANTHER" id="PTHR33112">
    <property type="entry name" value="DOMAIN PROTEIN, PUTATIVE-RELATED"/>
    <property type="match status" value="1"/>
</dbReference>
<feature type="domain" description="Heterokaryon incompatibility" evidence="2">
    <location>
        <begin position="572"/>
        <end position="686"/>
    </location>
</feature>
<evidence type="ECO:0000256" key="1">
    <source>
        <dbReference type="SAM" id="MobiDB-lite"/>
    </source>
</evidence>
<name>A0A6A5TWD2_9PLEO</name>
<protein>
    <recommendedName>
        <fullName evidence="2">Heterokaryon incompatibility domain-containing protein</fullName>
    </recommendedName>
</protein>
<sequence>MDDPLRYTIGWIAQTPREFEAALAILDEDYGPIYLQEHICHGGRVAHHNVVFALQNHAGNDATKYVYDKIRYRFSSIKHTLSVGTASGVPKYDSAGTEIQMVLGDIVVASNGVFFRNLEEAIEECDNNKATNDEPRDEDLEHQDEGMEEKNDVINRKGQDEDMEDGDRTRRMVESKSKKEVPKHTEPPKKLLSFVETLRSQHGGPHSPEISMVLQLMRERIGEPERPKLEDPGPDHDMLFHDDLLHTDASAYTDCELYCNLRQSRKRQHRGASAERLQDTPKIHYGTLFLANRIPSSAIERDKIHNNFGNICFDIFHSLYPGLLENTFSGCLAIRGICDYADSHTNPKWKPYAAATATAFSKELLEILPVTSTSSSPPPTKPAIMKRPLGYARGACHYCGLLVDNDGLSIQYSHTVSLEVLQFSSKRRSCPTRGCQVLVNLAQTMFQATMFDRITYFVQGYQDGRSLFVSSNTEFCAIDLFVTDGPTHPIWTAIPHFEVHSDLSSDSSLQFVKRMLEDCKLNHDACSSNKQQDKEPFMPKRVLDLGPDCYELQEKFPVRLLETAQLSHFEPYAALSHRWCTAGSFATTRSDNITDHEAQIPFQTLGVVFQDTILLLRRLGIRYVWIDSLCIIQDSLEDWRDQSKMMAEIYGRAYFTIARQSTSDRPKSIRCLDSQVFQLADIPQQSRSSHVSRPRTHGTNFQIGKHIFHCLKGAGYTKNDYSRVGPCTCLIKNYHGIAVRPGLVNVDHVANINIGMQNSPRMSILGGYSNILRVNSKKSPQVQYGNCGNLWCSNIQDWN</sequence>
<dbReference type="AlphaFoldDB" id="A0A6A5TWD2"/>
<reference evidence="3" key="1">
    <citation type="journal article" date="2020" name="Stud. Mycol.">
        <title>101 Dothideomycetes genomes: a test case for predicting lifestyles and emergence of pathogens.</title>
        <authorList>
            <person name="Haridas S."/>
            <person name="Albert R."/>
            <person name="Binder M."/>
            <person name="Bloem J."/>
            <person name="Labutti K."/>
            <person name="Salamov A."/>
            <person name="Andreopoulos B."/>
            <person name="Baker S."/>
            <person name="Barry K."/>
            <person name="Bills G."/>
            <person name="Bluhm B."/>
            <person name="Cannon C."/>
            <person name="Castanera R."/>
            <person name="Culley D."/>
            <person name="Daum C."/>
            <person name="Ezra D."/>
            <person name="Gonzalez J."/>
            <person name="Henrissat B."/>
            <person name="Kuo A."/>
            <person name="Liang C."/>
            <person name="Lipzen A."/>
            <person name="Lutzoni F."/>
            <person name="Magnuson J."/>
            <person name="Mondo S."/>
            <person name="Nolan M."/>
            <person name="Ohm R."/>
            <person name="Pangilinan J."/>
            <person name="Park H.-J."/>
            <person name="Ramirez L."/>
            <person name="Alfaro M."/>
            <person name="Sun H."/>
            <person name="Tritt A."/>
            <person name="Yoshinaga Y."/>
            <person name="Zwiers L.-H."/>
            <person name="Turgeon B."/>
            <person name="Goodwin S."/>
            <person name="Spatafora J."/>
            <person name="Crous P."/>
            <person name="Grigoriev I."/>
        </authorList>
    </citation>
    <scope>NUCLEOTIDE SEQUENCE</scope>
    <source>
        <strain evidence="3">CBS 675.92</strain>
    </source>
</reference>
<accession>A0A6A5TWD2</accession>
<proteinExistence type="predicted"/>
<keyword evidence="4" id="KW-1185">Reference proteome</keyword>
<dbReference type="EMBL" id="ML976992">
    <property type="protein sequence ID" value="KAF1956350.1"/>
    <property type="molecule type" value="Genomic_DNA"/>
</dbReference>
<feature type="region of interest" description="Disordered" evidence="1">
    <location>
        <begin position="126"/>
        <end position="187"/>
    </location>
</feature>
<gene>
    <name evidence="3" type="ORF">CC80DRAFT_75006</name>
</gene>
<dbReference type="GO" id="GO:0003824">
    <property type="term" value="F:catalytic activity"/>
    <property type="evidence" value="ECO:0007669"/>
    <property type="project" value="InterPro"/>
</dbReference>